<evidence type="ECO:0000256" key="1">
    <source>
        <dbReference type="SAM" id="Phobius"/>
    </source>
</evidence>
<feature type="transmembrane region" description="Helical" evidence="1">
    <location>
        <begin position="31"/>
        <end position="50"/>
    </location>
</feature>
<keyword evidence="1" id="KW-0472">Membrane</keyword>
<dbReference type="EMBL" id="FOYI01000017">
    <property type="protein sequence ID" value="SFR19564.1"/>
    <property type="molecule type" value="Genomic_DNA"/>
</dbReference>
<accession>A0A1I6EP88</accession>
<dbReference type="RefSeq" id="WP_092082551.1">
    <property type="nucleotide sequence ID" value="NZ_FOYI01000017.1"/>
</dbReference>
<reference evidence="2 3" key="1">
    <citation type="submission" date="2016-10" db="EMBL/GenBank/DDBJ databases">
        <authorList>
            <person name="de Groot N.N."/>
        </authorList>
    </citation>
    <scope>NUCLEOTIDE SEQUENCE [LARGE SCALE GENOMIC DNA]</scope>
    <source>
        <strain evidence="3">KMM 9023,NRIC 0796,JCM 17311,KCTC 23692</strain>
    </source>
</reference>
<protein>
    <recommendedName>
        <fullName evidence="4">Yip1 domain-containing protein</fullName>
    </recommendedName>
</protein>
<dbReference type="STRING" id="871652.SAMN04515673_11721"/>
<dbReference type="OrthoDB" id="7771437at2"/>
<keyword evidence="3" id="KW-1185">Reference proteome</keyword>
<proteinExistence type="predicted"/>
<feature type="transmembrane region" description="Helical" evidence="1">
    <location>
        <begin position="70"/>
        <end position="94"/>
    </location>
</feature>
<evidence type="ECO:0000313" key="2">
    <source>
        <dbReference type="EMBL" id="SFR19564.1"/>
    </source>
</evidence>
<dbReference type="Proteomes" id="UP000199302">
    <property type="component" value="Unassembled WGS sequence"/>
</dbReference>
<feature type="transmembrane region" description="Helical" evidence="1">
    <location>
        <begin position="133"/>
        <end position="150"/>
    </location>
</feature>
<dbReference type="AlphaFoldDB" id="A0A1I6EP88"/>
<organism evidence="2 3">
    <name type="scientific">Poseidonocella sedimentorum</name>
    <dbReference type="NCBI Taxonomy" id="871652"/>
    <lineage>
        <taxon>Bacteria</taxon>
        <taxon>Pseudomonadati</taxon>
        <taxon>Pseudomonadota</taxon>
        <taxon>Alphaproteobacteria</taxon>
        <taxon>Rhodobacterales</taxon>
        <taxon>Roseobacteraceae</taxon>
        <taxon>Poseidonocella</taxon>
    </lineage>
</organism>
<evidence type="ECO:0000313" key="3">
    <source>
        <dbReference type="Proteomes" id="UP000199302"/>
    </source>
</evidence>
<sequence length="167" mass="18004">MPVAQNIVRMYRRPRAVVSRLLAQGPREDRALAYLMGGCLLTFVSLWPPMAREAYIAQDELQPRIGAALLAWLFIAPLVFYALAGLSTLAARVIGHRIGAYAGRLALFWAWLAATPLLLLHGLTAGLVGPGPALSLVGAVWLVVFLWFWVSGLRESAAGVETARGAA</sequence>
<keyword evidence="1" id="KW-1133">Transmembrane helix</keyword>
<evidence type="ECO:0008006" key="4">
    <source>
        <dbReference type="Google" id="ProtNLM"/>
    </source>
</evidence>
<feature type="transmembrane region" description="Helical" evidence="1">
    <location>
        <begin position="106"/>
        <end position="127"/>
    </location>
</feature>
<keyword evidence="1" id="KW-0812">Transmembrane</keyword>
<gene>
    <name evidence="2" type="ORF">SAMN04515673_11721</name>
</gene>
<name>A0A1I6EP88_9RHOB</name>